<reference evidence="3" key="1">
    <citation type="submission" date="2023-03" db="EMBL/GenBank/DDBJ databases">
        <title>Massive genome expansion in bonnet fungi (Mycena s.s.) driven by repeated elements and novel gene families across ecological guilds.</title>
        <authorList>
            <consortium name="Lawrence Berkeley National Laboratory"/>
            <person name="Harder C.B."/>
            <person name="Miyauchi S."/>
            <person name="Viragh M."/>
            <person name="Kuo A."/>
            <person name="Thoen E."/>
            <person name="Andreopoulos B."/>
            <person name="Lu D."/>
            <person name="Skrede I."/>
            <person name="Drula E."/>
            <person name="Henrissat B."/>
            <person name="Morin E."/>
            <person name="Kohler A."/>
            <person name="Barry K."/>
            <person name="LaButti K."/>
            <person name="Morin E."/>
            <person name="Salamov A."/>
            <person name="Lipzen A."/>
            <person name="Mereny Z."/>
            <person name="Hegedus B."/>
            <person name="Baldrian P."/>
            <person name="Stursova M."/>
            <person name="Weitz H."/>
            <person name="Taylor A."/>
            <person name="Grigoriev I.V."/>
            <person name="Nagy L.G."/>
            <person name="Martin F."/>
            <person name="Kauserud H."/>
        </authorList>
    </citation>
    <scope>NUCLEOTIDE SEQUENCE</scope>
    <source>
        <strain evidence="3">CBHHK067</strain>
    </source>
</reference>
<evidence type="ECO:0000259" key="2">
    <source>
        <dbReference type="Pfam" id="PF14295"/>
    </source>
</evidence>
<dbReference type="EMBL" id="JARKIE010000242">
    <property type="protein sequence ID" value="KAJ7662353.1"/>
    <property type="molecule type" value="Genomic_DNA"/>
</dbReference>
<evidence type="ECO:0000313" key="4">
    <source>
        <dbReference type="Proteomes" id="UP001221757"/>
    </source>
</evidence>
<feature type="signal peptide" evidence="1">
    <location>
        <begin position="1"/>
        <end position="21"/>
    </location>
</feature>
<accession>A0AAD7CTK4</accession>
<dbReference type="Pfam" id="PF14295">
    <property type="entry name" value="PAN_4"/>
    <property type="match status" value="1"/>
</dbReference>
<keyword evidence="1" id="KW-0732">Signal</keyword>
<evidence type="ECO:0000313" key="3">
    <source>
        <dbReference type="EMBL" id="KAJ7662353.1"/>
    </source>
</evidence>
<gene>
    <name evidence="3" type="ORF">B0H17DRAFT_1093576</name>
</gene>
<organism evidence="3 4">
    <name type="scientific">Mycena rosella</name>
    <name type="common">Pink bonnet</name>
    <name type="synonym">Agaricus rosellus</name>
    <dbReference type="NCBI Taxonomy" id="1033263"/>
    <lineage>
        <taxon>Eukaryota</taxon>
        <taxon>Fungi</taxon>
        <taxon>Dikarya</taxon>
        <taxon>Basidiomycota</taxon>
        <taxon>Agaricomycotina</taxon>
        <taxon>Agaricomycetes</taxon>
        <taxon>Agaricomycetidae</taxon>
        <taxon>Agaricales</taxon>
        <taxon>Marasmiineae</taxon>
        <taxon>Mycenaceae</taxon>
        <taxon>Mycena</taxon>
    </lineage>
</organism>
<proteinExistence type="predicted"/>
<dbReference type="AlphaFoldDB" id="A0AAD7CTK4"/>
<dbReference type="Gene3D" id="3.50.4.10">
    <property type="entry name" value="Hepatocyte Growth Factor"/>
    <property type="match status" value="1"/>
</dbReference>
<protein>
    <recommendedName>
        <fullName evidence="2">Apple domain-containing protein</fullName>
    </recommendedName>
</protein>
<dbReference type="InterPro" id="IPR003609">
    <property type="entry name" value="Pan_app"/>
</dbReference>
<name>A0AAD7CTK4_MYCRO</name>
<sequence length="140" mass="14597">MFNSKALLASTLVALLPFVSAIPTESGTDAAAAVQPTPNIGTTFAVYPGWDMNNGEIARIMNETELQCLQACSANPSCLAYAYTPYTDASPVQPVCFIKNAIDLTTITLQSVDVSVGLIGACGTFNPVGPTNCFTVTVPT</sequence>
<comment type="caution">
    <text evidence="3">The sequence shown here is derived from an EMBL/GenBank/DDBJ whole genome shotgun (WGS) entry which is preliminary data.</text>
</comment>
<evidence type="ECO:0000256" key="1">
    <source>
        <dbReference type="SAM" id="SignalP"/>
    </source>
</evidence>
<feature type="chain" id="PRO_5041920317" description="Apple domain-containing protein" evidence="1">
    <location>
        <begin position="22"/>
        <end position="140"/>
    </location>
</feature>
<feature type="domain" description="Apple" evidence="2">
    <location>
        <begin position="47"/>
        <end position="99"/>
    </location>
</feature>
<keyword evidence="4" id="KW-1185">Reference proteome</keyword>
<dbReference type="Proteomes" id="UP001221757">
    <property type="component" value="Unassembled WGS sequence"/>
</dbReference>